<dbReference type="SUPFAM" id="SSF52317">
    <property type="entry name" value="Class I glutamine amidotransferase-like"/>
    <property type="match status" value="1"/>
</dbReference>
<dbReference type="Gene3D" id="3.40.50.880">
    <property type="match status" value="1"/>
</dbReference>
<sequence>MTLGQTTEPPVHAKRSRSNVIVWVADGRPTPDLDYGDRLVEHLRRTGRVVEERSLTDFDDNRVPEAALHVLTGGATSVNDLKTWMPTGLVHVRRLLDLANAGETCLLGVCLGSQMIAECLWPGSIRAADRIEIGLVDIEWQAGMDGPTPVPAFHYEQVEPQSVTRGGGEILAWNQHSGVQCYRYGECVLAMQFHPELSPVDVKALISYNERTISEYGGDVPAVRATIEAREKSWDSDSVQRILGAAGFGSLLRAP</sequence>
<evidence type="ECO:0000313" key="2">
    <source>
        <dbReference type="EMBL" id="RPF21568.1"/>
    </source>
</evidence>
<dbReference type="PANTHER" id="PTHR42695">
    <property type="entry name" value="GLUTAMINE AMIDOTRANSFERASE YLR126C-RELATED"/>
    <property type="match status" value="1"/>
</dbReference>
<dbReference type="Proteomes" id="UP000280501">
    <property type="component" value="Unassembled WGS sequence"/>
</dbReference>
<dbReference type="GO" id="GO:0016740">
    <property type="term" value="F:transferase activity"/>
    <property type="evidence" value="ECO:0007669"/>
    <property type="project" value="UniProtKB-KW"/>
</dbReference>
<accession>A0A3N4Z6W5</accession>
<dbReference type="InterPro" id="IPR029062">
    <property type="entry name" value="Class_I_gatase-like"/>
</dbReference>
<organism evidence="2 3">
    <name type="scientific">Myceligenerans xiligouense</name>
    <dbReference type="NCBI Taxonomy" id="253184"/>
    <lineage>
        <taxon>Bacteria</taxon>
        <taxon>Bacillati</taxon>
        <taxon>Actinomycetota</taxon>
        <taxon>Actinomycetes</taxon>
        <taxon>Micrococcales</taxon>
        <taxon>Promicromonosporaceae</taxon>
        <taxon>Myceligenerans</taxon>
    </lineage>
</organism>
<keyword evidence="2" id="KW-0808">Transferase</keyword>
<reference evidence="2 3" key="1">
    <citation type="submission" date="2018-11" db="EMBL/GenBank/DDBJ databases">
        <title>Sequencing the genomes of 1000 actinobacteria strains.</title>
        <authorList>
            <person name="Klenk H.-P."/>
        </authorList>
    </citation>
    <scope>NUCLEOTIDE SEQUENCE [LARGE SCALE GENOMIC DNA]</scope>
    <source>
        <strain evidence="2 3">DSM 15700</strain>
    </source>
</reference>
<protein>
    <submittedName>
        <fullName evidence="2">GMP synthase-like glutamine amidotransferase</fullName>
    </submittedName>
</protein>
<proteinExistence type="predicted"/>
<name>A0A3N4Z6W5_9MICO</name>
<dbReference type="InterPro" id="IPR044992">
    <property type="entry name" value="ChyE-like"/>
</dbReference>
<gene>
    <name evidence="2" type="ORF">EDD34_2199</name>
</gene>
<dbReference type="InterPro" id="IPR017926">
    <property type="entry name" value="GATASE"/>
</dbReference>
<dbReference type="OrthoDB" id="5196541at2"/>
<keyword evidence="3" id="KW-1185">Reference proteome</keyword>
<dbReference type="Pfam" id="PF00117">
    <property type="entry name" value="GATase"/>
    <property type="match status" value="1"/>
</dbReference>
<dbReference type="AlphaFoldDB" id="A0A3N4Z6W5"/>
<comment type="caution">
    <text evidence="2">The sequence shown here is derived from an EMBL/GenBank/DDBJ whole genome shotgun (WGS) entry which is preliminary data.</text>
</comment>
<feature type="domain" description="Glutamine amidotransferase" evidence="1">
    <location>
        <begin position="102"/>
        <end position="199"/>
    </location>
</feature>
<dbReference type="GO" id="GO:0005829">
    <property type="term" value="C:cytosol"/>
    <property type="evidence" value="ECO:0007669"/>
    <property type="project" value="TreeGrafter"/>
</dbReference>
<keyword evidence="2" id="KW-0315">Glutamine amidotransferase</keyword>
<dbReference type="EMBL" id="RKQZ01000001">
    <property type="protein sequence ID" value="RPF21568.1"/>
    <property type="molecule type" value="Genomic_DNA"/>
</dbReference>
<evidence type="ECO:0000259" key="1">
    <source>
        <dbReference type="Pfam" id="PF00117"/>
    </source>
</evidence>
<dbReference type="PROSITE" id="PS51273">
    <property type="entry name" value="GATASE_TYPE_1"/>
    <property type="match status" value="1"/>
</dbReference>
<dbReference type="PANTHER" id="PTHR42695:SF5">
    <property type="entry name" value="GLUTAMINE AMIDOTRANSFERASE YLR126C-RELATED"/>
    <property type="match status" value="1"/>
</dbReference>
<evidence type="ECO:0000313" key="3">
    <source>
        <dbReference type="Proteomes" id="UP000280501"/>
    </source>
</evidence>